<comment type="caution">
    <text evidence="1">The sequence shown here is derived from an EMBL/GenBank/DDBJ whole genome shotgun (WGS) entry which is preliminary data.</text>
</comment>
<protein>
    <submittedName>
        <fullName evidence="1">Uncharacterized protein</fullName>
    </submittedName>
</protein>
<dbReference type="EMBL" id="JAGIYQ010000005">
    <property type="protein sequence ID" value="MBP0725558.1"/>
    <property type="molecule type" value="Genomic_DNA"/>
</dbReference>
<evidence type="ECO:0000313" key="2">
    <source>
        <dbReference type="Proteomes" id="UP000682134"/>
    </source>
</evidence>
<gene>
    <name evidence="1" type="ORF">J5Y03_10195</name>
</gene>
<evidence type="ECO:0000313" key="1">
    <source>
        <dbReference type="EMBL" id="MBP0725558.1"/>
    </source>
</evidence>
<accession>A0A940NQ79</accession>
<organism evidence="1 2">
    <name type="scientific">Gottfriedia endophytica</name>
    <dbReference type="NCBI Taxonomy" id="2820819"/>
    <lineage>
        <taxon>Bacteria</taxon>
        <taxon>Bacillati</taxon>
        <taxon>Bacillota</taxon>
        <taxon>Bacilli</taxon>
        <taxon>Bacillales</taxon>
        <taxon>Bacillaceae</taxon>
        <taxon>Gottfriedia</taxon>
    </lineage>
</organism>
<keyword evidence="2" id="KW-1185">Reference proteome</keyword>
<dbReference type="RefSeq" id="WP_209405223.1">
    <property type="nucleotide sequence ID" value="NZ_JAGIYQ010000005.1"/>
</dbReference>
<name>A0A940NQ79_9BACI</name>
<proteinExistence type="predicted"/>
<reference evidence="1" key="1">
    <citation type="submission" date="2021-04" db="EMBL/GenBank/DDBJ databases">
        <title>Genome seq and assembly of Bacillus sp.</title>
        <authorList>
            <person name="Chhetri G."/>
        </authorList>
    </citation>
    <scope>NUCLEOTIDE SEQUENCE</scope>
    <source>
        <strain evidence="1">RG28</strain>
    </source>
</reference>
<dbReference type="AlphaFoldDB" id="A0A940NQ79"/>
<sequence length="51" mass="6019">MNKRIKKKKRKQCDFCSKLKQTQEIYGDLEICRECKEHDDRISAISSSIEG</sequence>
<dbReference type="Proteomes" id="UP000682134">
    <property type="component" value="Unassembled WGS sequence"/>
</dbReference>